<evidence type="ECO:0000256" key="7">
    <source>
        <dbReference type="ARBA" id="ARBA00023017"/>
    </source>
</evidence>
<feature type="compositionally biased region" description="Polar residues" evidence="10">
    <location>
        <begin position="1"/>
        <end position="16"/>
    </location>
</feature>
<feature type="region of interest" description="Disordered" evidence="10">
    <location>
        <begin position="526"/>
        <end position="556"/>
    </location>
</feature>
<dbReference type="EMBL" id="ADBL01000493">
    <property type="status" value="NOT_ANNOTATED_CDS"/>
    <property type="molecule type" value="Genomic_DNA"/>
</dbReference>
<proteinExistence type="predicted"/>
<dbReference type="GO" id="GO:0005874">
    <property type="term" value="C:microtubule"/>
    <property type="evidence" value="ECO:0007669"/>
    <property type="project" value="UniProtKB-KW"/>
</dbReference>
<evidence type="ECO:0000256" key="8">
    <source>
        <dbReference type="ARBA" id="ARBA00023175"/>
    </source>
</evidence>
<keyword evidence="7" id="KW-0243">Dynein</keyword>
<reference evidence="13" key="2">
    <citation type="submission" date="2010-05" db="EMBL/GenBank/DDBJ databases">
        <title>The genome sequence of Magnaporthe poae strain ATCC 64411.</title>
        <authorList>
            <person name="Ma L.-J."/>
            <person name="Dead R."/>
            <person name="Young S."/>
            <person name="Zeng Q."/>
            <person name="Koehrsen M."/>
            <person name="Alvarado L."/>
            <person name="Berlin A."/>
            <person name="Chapman S.B."/>
            <person name="Chen Z."/>
            <person name="Freedman E."/>
            <person name="Gellesch M."/>
            <person name="Goldberg J."/>
            <person name="Griggs A."/>
            <person name="Gujja S."/>
            <person name="Heilman E.R."/>
            <person name="Heiman D."/>
            <person name="Hepburn T."/>
            <person name="Howarth C."/>
            <person name="Jen D."/>
            <person name="Larson L."/>
            <person name="Mehta T."/>
            <person name="Neiman D."/>
            <person name="Pearson M."/>
            <person name="Roberts A."/>
            <person name="Saif S."/>
            <person name="Shea T."/>
            <person name="Shenoy N."/>
            <person name="Sisk P."/>
            <person name="Stolte C."/>
            <person name="Sykes S."/>
            <person name="Walk T."/>
            <person name="White J."/>
            <person name="Yandava C."/>
            <person name="Haas B."/>
            <person name="Nusbaum C."/>
            <person name="Birren B."/>
        </authorList>
    </citation>
    <scope>NUCLEOTIDE SEQUENCE [LARGE SCALE GENOMIC DNA]</scope>
    <source>
        <strain evidence="13">ATCC 64411 / 73-15</strain>
    </source>
</reference>
<organism evidence="12 13">
    <name type="scientific">Magnaporthiopsis poae (strain ATCC 64411 / 73-15)</name>
    <name type="common">Kentucky bluegrass fungus</name>
    <name type="synonym">Magnaporthe poae</name>
    <dbReference type="NCBI Taxonomy" id="644358"/>
    <lineage>
        <taxon>Eukaryota</taxon>
        <taxon>Fungi</taxon>
        <taxon>Dikarya</taxon>
        <taxon>Ascomycota</taxon>
        <taxon>Pezizomycotina</taxon>
        <taxon>Sordariomycetes</taxon>
        <taxon>Sordariomycetidae</taxon>
        <taxon>Magnaporthales</taxon>
        <taxon>Magnaporthaceae</taxon>
        <taxon>Magnaporthiopsis</taxon>
    </lineage>
</organism>
<dbReference type="Proteomes" id="UP000011715">
    <property type="component" value="Unassembled WGS sequence"/>
</dbReference>
<dbReference type="VEuPathDB" id="FungiDB:MAPG_01966"/>
<dbReference type="eggNOG" id="KOG3905">
    <property type="taxonomic scope" value="Eukaryota"/>
</dbReference>
<dbReference type="GO" id="GO:0000226">
    <property type="term" value="P:microtubule cytoskeleton organization"/>
    <property type="evidence" value="ECO:0007669"/>
    <property type="project" value="TreeGrafter"/>
</dbReference>
<keyword evidence="4" id="KW-0493">Microtubule</keyword>
<gene>
    <name evidence="11" type="ORF">MAPG_01966</name>
</gene>
<reference evidence="12" key="5">
    <citation type="submission" date="2015-06" db="UniProtKB">
        <authorList>
            <consortium name="EnsemblFungi"/>
        </authorList>
    </citation>
    <scope>IDENTIFICATION</scope>
    <source>
        <strain evidence="12">ATCC 64411</strain>
    </source>
</reference>
<dbReference type="GO" id="GO:0005868">
    <property type="term" value="C:cytoplasmic dynein complex"/>
    <property type="evidence" value="ECO:0007669"/>
    <property type="project" value="InterPro"/>
</dbReference>
<feature type="region of interest" description="Disordered" evidence="10">
    <location>
        <begin position="1"/>
        <end position="25"/>
    </location>
</feature>
<dbReference type="OrthoDB" id="27603at2759"/>
<protein>
    <submittedName>
        <fullName evidence="11">Dynein light intermediate chain</fullName>
    </submittedName>
</protein>
<dbReference type="Pfam" id="PF05783">
    <property type="entry name" value="DLIC"/>
    <property type="match status" value="1"/>
</dbReference>
<reference evidence="11" key="3">
    <citation type="submission" date="2011-03" db="EMBL/GenBank/DDBJ databases">
        <title>Annotation of Magnaporthe poae ATCC 64411.</title>
        <authorList>
            <person name="Ma L.-J."/>
            <person name="Dead R."/>
            <person name="Young S.K."/>
            <person name="Zeng Q."/>
            <person name="Gargeya S."/>
            <person name="Fitzgerald M."/>
            <person name="Haas B."/>
            <person name="Abouelleil A."/>
            <person name="Alvarado L."/>
            <person name="Arachchi H.M."/>
            <person name="Berlin A."/>
            <person name="Brown A."/>
            <person name="Chapman S.B."/>
            <person name="Chen Z."/>
            <person name="Dunbar C."/>
            <person name="Freedman E."/>
            <person name="Gearin G."/>
            <person name="Gellesch M."/>
            <person name="Goldberg J."/>
            <person name="Griggs A."/>
            <person name="Gujja S."/>
            <person name="Heiman D."/>
            <person name="Howarth C."/>
            <person name="Larson L."/>
            <person name="Lui A."/>
            <person name="MacDonald P.J.P."/>
            <person name="Mehta T."/>
            <person name="Montmayeur A."/>
            <person name="Murphy C."/>
            <person name="Neiman D."/>
            <person name="Pearson M."/>
            <person name="Priest M."/>
            <person name="Roberts A."/>
            <person name="Saif S."/>
            <person name="Shea T."/>
            <person name="Shenoy N."/>
            <person name="Sisk P."/>
            <person name="Stolte C."/>
            <person name="Sykes S."/>
            <person name="Yandava C."/>
            <person name="Wortman J."/>
            <person name="Nusbaum C."/>
            <person name="Birren B."/>
        </authorList>
    </citation>
    <scope>NUCLEOTIDE SEQUENCE</scope>
    <source>
        <strain evidence="11">ATCC 64411</strain>
    </source>
</reference>
<keyword evidence="5" id="KW-0547">Nucleotide-binding</keyword>
<evidence type="ECO:0000256" key="4">
    <source>
        <dbReference type="ARBA" id="ARBA00022701"/>
    </source>
</evidence>
<feature type="region of interest" description="Disordered" evidence="10">
    <location>
        <begin position="343"/>
        <end position="389"/>
    </location>
</feature>
<dbReference type="GO" id="GO:0035974">
    <property type="term" value="C:meiotic spindle pole body"/>
    <property type="evidence" value="ECO:0007669"/>
    <property type="project" value="TreeGrafter"/>
</dbReference>
<feature type="region of interest" description="Disordered" evidence="10">
    <location>
        <begin position="472"/>
        <end position="496"/>
    </location>
</feature>
<evidence type="ECO:0000313" key="13">
    <source>
        <dbReference type="Proteomes" id="UP000011715"/>
    </source>
</evidence>
<dbReference type="InterPro" id="IPR022780">
    <property type="entry name" value="Dynein_light_int_chain"/>
</dbReference>
<evidence type="ECO:0000313" key="12">
    <source>
        <dbReference type="EnsemblFungi" id="MAPG_01966T0"/>
    </source>
</evidence>
<keyword evidence="8" id="KW-0505">Motor protein</keyword>
<dbReference type="EMBL" id="GL876967">
    <property type="protein sequence ID" value="KLU82898.1"/>
    <property type="molecule type" value="Genomic_DNA"/>
</dbReference>
<reference evidence="12" key="4">
    <citation type="journal article" date="2015" name="G3 (Bethesda)">
        <title>Genome sequences of three phytopathogenic species of the Magnaporthaceae family of fungi.</title>
        <authorList>
            <person name="Okagaki L.H."/>
            <person name="Nunes C.C."/>
            <person name="Sailsbery J."/>
            <person name="Clay B."/>
            <person name="Brown D."/>
            <person name="John T."/>
            <person name="Oh Y."/>
            <person name="Young N."/>
            <person name="Fitzgerald M."/>
            <person name="Haas B.J."/>
            <person name="Zeng Q."/>
            <person name="Young S."/>
            <person name="Adiconis X."/>
            <person name="Fan L."/>
            <person name="Levin J.Z."/>
            <person name="Mitchell T.K."/>
            <person name="Okubara P.A."/>
            <person name="Farman M.L."/>
            <person name="Kohn L.M."/>
            <person name="Birren B."/>
            <person name="Ma L.-J."/>
            <person name="Dean R.A."/>
        </authorList>
    </citation>
    <scope>NUCLEOTIDE SEQUENCE</scope>
    <source>
        <strain evidence="12">ATCC 64411 / 73-15</strain>
    </source>
</reference>
<dbReference type="GO" id="GO:0045504">
    <property type="term" value="F:dynein heavy chain binding"/>
    <property type="evidence" value="ECO:0007669"/>
    <property type="project" value="TreeGrafter"/>
</dbReference>
<keyword evidence="2" id="KW-0813">Transport</keyword>
<dbReference type="GO" id="GO:0005524">
    <property type="term" value="F:ATP binding"/>
    <property type="evidence" value="ECO:0007669"/>
    <property type="project" value="UniProtKB-KW"/>
</dbReference>
<keyword evidence="6" id="KW-0067">ATP-binding</keyword>
<dbReference type="GO" id="GO:0007018">
    <property type="term" value="P:microtubule-based movement"/>
    <property type="evidence" value="ECO:0007669"/>
    <property type="project" value="InterPro"/>
</dbReference>
<dbReference type="OMA" id="FKHNVID"/>
<dbReference type="InterPro" id="IPR008467">
    <property type="entry name" value="Dynein1_light_intermed_chain"/>
</dbReference>
<evidence type="ECO:0000256" key="3">
    <source>
        <dbReference type="ARBA" id="ARBA00022490"/>
    </source>
</evidence>
<sequence length="579" mass="62958">MASNTNRFSTVTSASADSKDGEKKKDMWNSMLESVASGKRLPEKNLLVLGGTVESQRDFLETLSNTESRRPFDRQGSRIPPPVANHFALGYTYYDVLDADQEDILARISLYSLTKPSHQFDSLVRPLLTPQTIPHTLIVVLLDWAEPWLWMRQLREWILLLRKVMLPLDHDAKEAMEEVMISWRDRGRGGGGTNLDGTGAAPLSGAEAGADVSLPLGPGEWEDALGLPLAVVCQNADKMELLEKMQGWKEENFDIVLQFMRTVLLKHGASLMYTSANLPSQLPTLIHSSLGITSLLKRQPLKHNVIDRDKIAVPPNWDSWGKIRVLRDGFDVESVSNGWSIDLDQPFPRPRPAQVAGKADHTANGTGETGEDVTTGTEENDEDDDDDVKERIEGSTVTLYEDAVEDPTTAALQMAGRDSHSTRLEVETKDPQTFLAEQLKVLEQYRIEAEKEGKGAEAGAAGAAGSGALKAVGAGAGGRASPRPGGISPDPGAAPVALGAVGDHIGPVQFNMGGIQVDADDMVQRLKDRQAYGSSPEPASPTHDEDEAAGLKNHMDTDNLQAFFSGLMNRGKTRAETRL</sequence>
<keyword evidence="3" id="KW-0963">Cytoplasm</keyword>
<name>A0A0C4DQ29_MAGP6</name>
<dbReference type="STRING" id="644358.A0A0C4DQ29"/>
<dbReference type="PANTHER" id="PTHR12688">
    <property type="entry name" value="DYNEIN LIGHT INTERMEDIATE CHAIN"/>
    <property type="match status" value="1"/>
</dbReference>
<evidence type="ECO:0000256" key="2">
    <source>
        <dbReference type="ARBA" id="ARBA00022448"/>
    </source>
</evidence>
<comment type="subcellular location">
    <subcellularLocation>
        <location evidence="1">Cytoplasm</location>
        <location evidence="1">Cytoskeleton</location>
    </subcellularLocation>
</comment>
<dbReference type="AlphaFoldDB" id="A0A0C4DQ29"/>
<evidence type="ECO:0000256" key="9">
    <source>
        <dbReference type="ARBA" id="ARBA00023212"/>
    </source>
</evidence>
<evidence type="ECO:0000256" key="6">
    <source>
        <dbReference type="ARBA" id="ARBA00022840"/>
    </source>
</evidence>
<keyword evidence="9" id="KW-0206">Cytoskeleton</keyword>
<dbReference type="PANTHER" id="PTHR12688:SF0">
    <property type="entry name" value="DYNEIN LIGHT INTERMEDIATE CHAIN"/>
    <property type="match status" value="1"/>
</dbReference>
<keyword evidence="13" id="KW-1185">Reference proteome</keyword>
<evidence type="ECO:0000256" key="5">
    <source>
        <dbReference type="ARBA" id="ARBA00022741"/>
    </source>
</evidence>
<evidence type="ECO:0000313" key="11">
    <source>
        <dbReference type="EMBL" id="KLU82898.1"/>
    </source>
</evidence>
<accession>A0A0C4DQ29</accession>
<evidence type="ECO:0000256" key="10">
    <source>
        <dbReference type="SAM" id="MobiDB-lite"/>
    </source>
</evidence>
<feature type="compositionally biased region" description="Acidic residues" evidence="10">
    <location>
        <begin position="378"/>
        <end position="387"/>
    </location>
</feature>
<reference evidence="11" key="1">
    <citation type="submission" date="2010-05" db="EMBL/GenBank/DDBJ databases">
        <title>The Genome Sequence of Magnaporthe poae strain ATCC 64411.</title>
        <authorList>
            <consortium name="The Broad Institute Genome Sequencing Platform"/>
            <consortium name="Broad Institute Genome Sequencing Center for Infectious Disease"/>
            <person name="Ma L.-J."/>
            <person name="Dead R."/>
            <person name="Young S."/>
            <person name="Zeng Q."/>
            <person name="Koehrsen M."/>
            <person name="Alvarado L."/>
            <person name="Berlin A."/>
            <person name="Chapman S.B."/>
            <person name="Chen Z."/>
            <person name="Freedman E."/>
            <person name="Gellesch M."/>
            <person name="Goldberg J."/>
            <person name="Griggs A."/>
            <person name="Gujja S."/>
            <person name="Heilman E.R."/>
            <person name="Heiman D."/>
            <person name="Hepburn T."/>
            <person name="Howarth C."/>
            <person name="Jen D."/>
            <person name="Larson L."/>
            <person name="Mehta T."/>
            <person name="Neiman D."/>
            <person name="Pearson M."/>
            <person name="Roberts A."/>
            <person name="Saif S."/>
            <person name="Shea T."/>
            <person name="Shenoy N."/>
            <person name="Sisk P."/>
            <person name="Stolte C."/>
            <person name="Sykes S."/>
            <person name="Walk T."/>
            <person name="White J."/>
            <person name="Yandava C."/>
            <person name="Haas B."/>
            <person name="Nusbaum C."/>
            <person name="Birren B."/>
        </authorList>
    </citation>
    <scope>NUCLEOTIDE SEQUENCE</scope>
    <source>
        <strain evidence="11">ATCC 64411</strain>
    </source>
</reference>
<dbReference type="EnsemblFungi" id="MAPG_01966T0">
    <property type="protein sequence ID" value="MAPG_01966T0"/>
    <property type="gene ID" value="MAPG_01966"/>
</dbReference>
<evidence type="ECO:0000256" key="1">
    <source>
        <dbReference type="ARBA" id="ARBA00004245"/>
    </source>
</evidence>